<evidence type="ECO:0000313" key="2">
    <source>
        <dbReference type="EMBL" id="RRD69129.1"/>
    </source>
</evidence>
<protein>
    <recommendedName>
        <fullName evidence="1">DUF8192 domain-containing protein</fullName>
    </recommendedName>
</protein>
<reference evidence="2 3" key="1">
    <citation type="submission" date="2018-11" db="EMBL/GenBank/DDBJ databases">
        <title>Genomes From Bacteria Associated with the Canine Oral Cavity: a Test Case for Automated Genome-Based Taxonomic Assignment.</title>
        <authorList>
            <person name="Coil D.A."/>
            <person name="Jospin G."/>
            <person name="Darling A.E."/>
            <person name="Wallis C."/>
            <person name="Davis I.J."/>
            <person name="Harris S."/>
            <person name="Eisen J.A."/>
            <person name="Holcombe L.J."/>
            <person name="O'Flynn C."/>
        </authorList>
    </citation>
    <scope>NUCLEOTIDE SEQUENCE [LARGE SCALE GENOMIC DNA]</scope>
    <source>
        <strain evidence="2 3">OH1426_COT-023</strain>
    </source>
</reference>
<dbReference type="Proteomes" id="UP000279860">
    <property type="component" value="Unassembled WGS sequence"/>
</dbReference>
<accession>A0A3P1YDS1</accession>
<gene>
    <name evidence="2" type="ORF">EII41_13635</name>
</gene>
<sequence length="136" mass="15727">MLAQVYHMQQRGFKNIPDSVLNNINKMGIDDNPLLTELEGEYFNALYQVPDKEFNLSGKKVAFFTGSLGKTESNKVRYFIIERDRLECNYSPSIGILYIFNAQQKAKSGGYDAAIVYWSKKLLTIEEVVKRLKRKY</sequence>
<organism evidence="2 3">
    <name type="scientific">Tannerella forsythia</name>
    <name type="common">Bacteroides forsythus</name>
    <dbReference type="NCBI Taxonomy" id="28112"/>
    <lineage>
        <taxon>Bacteria</taxon>
        <taxon>Pseudomonadati</taxon>
        <taxon>Bacteroidota</taxon>
        <taxon>Bacteroidia</taxon>
        <taxon>Bacteroidales</taxon>
        <taxon>Tannerellaceae</taxon>
        <taxon>Tannerella</taxon>
    </lineage>
</organism>
<dbReference type="EMBL" id="RQYN01000135">
    <property type="protein sequence ID" value="RRD69129.1"/>
    <property type="molecule type" value="Genomic_DNA"/>
</dbReference>
<dbReference type="InterPro" id="IPR058505">
    <property type="entry name" value="DUF8192"/>
</dbReference>
<feature type="domain" description="DUF8192" evidence="1">
    <location>
        <begin position="32"/>
        <end position="134"/>
    </location>
</feature>
<dbReference type="AlphaFoldDB" id="A0A3P1YDS1"/>
<evidence type="ECO:0000313" key="3">
    <source>
        <dbReference type="Proteomes" id="UP000279860"/>
    </source>
</evidence>
<evidence type="ECO:0000259" key="1">
    <source>
        <dbReference type="Pfam" id="PF26612"/>
    </source>
</evidence>
<comment type="caution">
    <text evidence="2">The sequence shown here is derived from an EMBL/GenBank/DDBJ whole genome shotgun (WGS) entry which is preliminary data.</text>
</comment>
<dbReference type="Pfam" id="PF26612">
    <property type="entry name" value="DUF8192"/>
    <property type="match status" value="1"/>
</dbReference>
<proteinExistence type="predicted"/>
<dbReference type="RefSeq" id="WP_124791009.1">
    <property type="nucleotide sequence ID" value="NZ_RQYN01000135.1"/>
</dbReference>
<name>A0A3P1YDS1_TANFO</name>